<evidence type="ECO:0000313" key="5">
    <source>
        <dbReference type="EMBL" id="HGQ84864.1"/>
    </source>
</evidence>
<keyword evidence="3" id="KW-0326">Glycosidase</keyword>
<evidence type="ECO:0000256" key="3">
    <source>
        <dbReference type="ARBA" id="ARBA00023295"/>
    </source>
</evidence>
<dbReference type="Gene3D" id="3.20.20.300">
    <property type="entry name" value="Glycoside hydrolase, family 3, N-terminal domain"/>
    <property type="match status" value="1"/>
</dbReference>
<dbReference type="PANTHER" id="PTHR30480">
    <property type="entry name" value="BETA-HEXOSAMINIDASE-RELATED"/>
    <property type="match status" value="1"/>
</dbReference>
<dbReference type="Pfam" id="PF00933">
    <property type="entry name" value="Glyco_hydro_3"/>
    <property type="match status" value="1"/>
</dbReference>
<gene>
    <name evidence="5" type="ORF">ENT66_00195</name>
</gene>
<dbReference type="InterPro" id="IPR001764">
    <property type="entry name" value="Glyco_hydro_3_N"/>
</dbReference>
<dbReference type="EMBL" id="DSZN01000005">
    <property type="protein sequence ID" value="HGQ84864.1"/>
    <property type="molecule type" value="Genomic_DNA"/>
</dbReference>
<sequence>MFKKIGKLFLIKPENIKENITLYEELSFVNFIFFKEHFEEDFNYFLFNLREKLELNFLAVDQEGGKVCRIEGDYDSPLEIAKKYGKEGEKSVENWAKKIANSVKKYGLNLNLSPCVDLANEDAEEFLRERTFGKDPILVEKLAYIFIKEHKKEKIFTCLKHFPGLKDVKIDPHKDLPFKERIDKESLYPYEKLLEKEKINFIMTTHLIIKEIDTKPTTLSSNIIKILRNNLNYRGAILTDDLNMGALKNWELQERIILSLASGHNLLIYCGNFDNLVYALEDIKSELEKSLILKEKIKESFFILENIRWS</sequence>
<evidence type="ECO:0000259" key="4">
    <source>
        <dbReference type="Pfam" id="PF00933"/>
    </source>
</evidence>
<comment type="similarity">
    <text evidence="1">Belongs to the glycosyl hydrolase 3 family.</text>
</comment>
<dbReference type="PANTHER" id="PTHR30480:SF14">
    <property type="entry name" value="HYDROLASE, PUTATIVE (AFU_ORTHOLOGUE AFUA_4G13770)-RELATED"/>
    <property type="match status" value="1"/>
</dbReference>
<dbReference type="GO" id="GO:0009254">
    <property type="term" value="P:peptidoglycan turnover"/>
    <property type="evidence" value="ECO:0007669"/>
    <property type="project" value="TreeGrafter"/>
</dbReference>
<dbReference type="AlphaFoldDB" id="A0A7C4NRI6"/>
<proteinExistence type="inferred from homology"/>
<dbReference type="InterPro" id="IPR050226">
    <property type="entry name" value="NagZ_Beta-hexosaminidase"/>
</dbReference>
<evidence type="ECO:0000256" key="2">
    <source>
        <dbReference type="ARBA" id="ARBA00022801"/>
    </source>
</evidence>
<name>A0A7C4NRI6_9BACT</name>
<dbReference type="SUPFAM" id="SSF51445">
    <property type="entry name" value="(Trans)glycosidases"/>
    <property type="match status" value="1"/>
</dbReference>
<dbReference type="GO" id="GO:0005975">
    <property type="term" value="P:carbohydrate metabolic process"/>
    <property type="evidence" value="ECO:0007669"/>
    <property type="project" value="InterPro"/>
</dbReference>
<dbReference type="InterPro" id="IPR036962">
    <property type="entry name" value="Glyco_hydro_3_N_sf"/>
</dbReference>
<reference evidence="5" key="1">
    <citation type="journal article" date="2020" name="mSystems">
        <title>Genome- and Community-Level Interaction Insights into Carbon Utilization and Element Cycling Functions of Hydrothermarchaeota in Hydrothermal Sediment.</title>
        <authorList>
            <person name="Zhou Z."/>
            <person name="Liu Y."/>
            <person name="Xu W."/>
            <person name="Pan J."/>
            <person name="Luo Z.H."/>
            <person name="Li M."/>
        </authorList>
    </citation>
    <scope>NUCLEOTIDE SEQUENCE [LARGE SCALE GENOMIC DNA]</scope>
    <source>
        <strain evidence="5">SpSt-6</strain>
    </source>
</reference>
<feature type="domain" description="Glycoside hydrolase family 3 N-terminal" evidence="4">
    <location>
        <begin position="57"/>
        <end position="299"/>
    </location>
</feature>
<evidence type="ECO:0000256" key="1">
    <source>
        <dbReference type="ARBA" id="ARBA00005336"/>
    </source>
</evidence>
<dbReference type="GO" id="GO:0004553">
    <property type="term" value="F:hydrolase activity, hydrolyzing O-glycosyl compounds"/>
    <property type="evidence" value="ECO:0007669"/>
    <property type="project" value="InterPro"/>
</dbReference>
<keyword evidence="2 5" id="KW-0378">Hydrolase</keyword>
<dbReference type="InterPro" id="IPR017853">
    <property type="entry name" value="GH"/>
</dbReference>
<accession>A0A7C4NRI6</accession>
<comment type="caution">
    <text evidence="5">The sequence shown here is derived from an EMBL/GenBank/DDBJ whole genome shotgun (WGS) entry which is preliminary data.</text>
</comment>
<organism evidence="5">
    <name type="scientific">Thermodesulfobacterium geofontis</name>
    <dbReference type="NCBI Taxonomy" id="1295609"/>
    <lineage>
        <taxon>Bacteria</taxon>
        <taxon>Pseudomonadati</taxon>
        <taxon>Thermodesulfobacteriota</taxon>
        <taxon>Thermodesulfobacteria</taxon>
        <taxon>Thermodesulfobacteriales</taxon>
        <taxon>Thermodesulfobacteriaceae</taxon>
        <taxon>Thermodesulfobacterium</taxon>
    </lineage>
</organism>
<protein>
    <submittedName>
        <fullName evidence="5">Glycoside hydrolase family 3 protein</fullName>
    </submittedName>
</protein>